<dbReference type="RefSeq" id="WP_083529021.1">
    <property type="nucleotide sequence ID" value="NZ_FQXI01000001.1"/>
</dbReference>
<name>A0A1M5PFR7_9FIRM</name>
<feature type="transmembrane region" description="Helical" evidence="1">
    <location>
        <begin position="63"/>
        <end position="82"/>
    </location>
</feature>
<dbReference type="AlphaFoldDB" id="A0A1M5PFR7"/>
<evidence type="ECO:0000313" key="3">
    <source>
        <dbReference type="Proteomes" id="UP000184032"/>
    </source>
</evidence>
<sequence>MVDLFGPMAGIISIAYIFLVFAIGDILSVKTKSIISMMFTSSVLLLLGFWIGVPTDLFETSQLYGLGGLFIVILLTHMGTLLNIQQLIEQWRTVVVAISAIIGIAIFLFVVGGPIIGKETAIVAAPPIAGGVVAGIQMGEAAAAIGRVDLQIMATLLVVVQGFFGYPIASFCLKKVARKTLTKYKNGEIEDPMAAMADVEGHAKRIPQTPSKYASSNVYLAKVAIIALLATAISFGIQKMAGRNILDKNIVALLLGIIFSELGFLEKDILTKSNSQGLAMAALMVVIFNSLTQATPEVVLELLPRLVMSLALGVVGIGLASFIASKIVKMDFFMAFAIGTTALFGFPGTFIISNEVASSVSENEEEKQVVLDEILPKMLVAGFITVSIASVVLAGIMAPMLGGL</sequence>
<evidence type="ECO:0008006" key="4">
    <source>
        <dbReference type="Google" id="ProtNLM"/>
    </source>
</evidence>
<feature type="transmembrane region" description="Helical" evidence="1">
    <location>
        <begin position="6"/>
        <end position="27"/>
    </location>
</feature>
<dbReference type="STRING" id="1120995.SAMN02745245_00310"/>
<dbReference type="Proteomes" id="UP000184032">
    <property type="component" value="Unassembled WGS sequence"/>
</dbReference>
<protein>
    <recommendedName>
        <fullName evidence="4">Na+/glutamate symporter</fullName>
    </recommendedName>
</protein>
<feature type="transmembrane region" description="Helical" evidence="1">
    <location>
        <begin position="219"/>
        <end position="237"/>
    </location>
</feature>
<feature type="transmembrane region" description="Helical" evidence="1">
    <location>
        <begin position="306"/>
        <end position="325"/>
    </location>
</feature>
<feature type="transmembrane region" description="Helical" evidence="1">
    <location>
        <begin position="332"/>
        <end position="352"/>
    </location>
</feature>
<feature type="transmembrane region" description="Helical" evidence="1">
    <location>
        <begin position="249"/>
        <end position="265"/>
    </location>
</feature>
<reference evidence="3" key="1">
    <citation type="submission" date="2016-11" db="EMBL/GenBank/DDBJ databases">
        <authorList>
            <person name="Varghese N."/>
            <person name="Submissions S."/>
        </authorList>
    </citation>
    <scope>NUCLEOTIDE SEQUENCE [LARGE SCALE GENOMIC DNA]</scope>
    <source>
        <strain evidence="3">DSM 21120</strain>
    </source>
</reference>
<keyword evidence="1" id="KW-0472">Membrane</keyword>
<keyword evidence="3" id="KW-1185">Reference proteome</keyword>
<accession>A0A1M5PFR7</accession>
<evidence type="ECO:0000313" key="2">
    <source>
        <dbReference type="EMBL" id="SHH00654.1"/>
    </source>
</evidence>
<feature type="transmembrane region" description="Helical" evidence="1">
    <location>
        <begin position="277"/>
        <end position="294"/>
    </location>
</feature>
<feature type="transmembrane region" description="Helical" evidence="1">
    <location>
        <begin position="94"/>
        <end position="116"/>
    </location>
</feature>
<keyword evidence="1" id="KW-1133">Transmembrane helix</keyword>
<keyword evidence="1" id="KW-0812">Transmembrane</keyword>
<organism evidence="2 3">
    <name type="scientific">Anaerosphaera aminiphila DSM 21120</name>
    <dbReference type="NCBI Taxonomy" id="1120995"/>
    <lineage>
        <taxon>Bacteria</taxon>
        <taxon>Bacillati</taxon>
        <taxon>Bacillota</taxon>
        <taxon>Tissierellia</taxon>
        <taxon>Tissierellales</taxon>
        <taxon>Peptoniphilaceae</taxon>
        <taxon>Anaerosphaera</taxon>
    </lineage>
</organism>
<feature type="transmembrane region" description="Helical" evidence="1">
    <location>
        <begin position="378"/>
        <end position="401"/>
    </location>
</feature>
<proteinExistence type="predicted"/>
<gene>
    <name evidence="2" type="ORF">SAMN02745245_00310</name>
</gene>
<evidence type="ECO:0000256" key="1">
    <source>
        <dbReference type="SAM" id="Phobius"/>
    </source>
</evidence>
<feature type="transmembrane region" description="Helical" evidence="1">
    <location>
        <begin position="34"/>
        <end position="51"/>
    </location>
</feature>
<dbReference type="OrthoDB" id="3243277at2"/>
<feature type="transmembrane region" description="Helical" evidence="1">
    <location>
        <begin position="152"/>
        <end position="173"/>
    </location>
</feature>
<dbReference type="CDD" id="cd21416">
    <property type="entry name" value="HDC_protein"/>
    <property type="match status" value="1"/>
</dbReference>
<dbReference type="EMBL" id="FQXI01000001">
    <property type="protein sequence ID" value="SHH00654.1"/>
    <property type="molecule type" value="Genomic_DNA"/>
</dbReference>
<dbReference type="InterPro" id="IPR049576">
    <property type="entry name" value="HDC-like"/>
</dbReference>